<dbReference type="AlphaFoldDB" id="A0A836C655"/>
<keyword evidence="2" id="KW-1185">Reference proteome</keyword>
<protein>
    <submittedName>
        <fullName evidence="1">Uncharacterized protein</fullName>
    </submittedName>
</protein>
<dbReference type="Proteomes" id="UP000612055">
    <property type="component" value="Unassembled WGS sequence"/>
</dbReference>
<proteinExistence type="predicted"/>
<name>A0A836C655_9CHLO</name>
<sequence>MEERGNGLPAYMATATPNQLSAHGTQSYKTALAKGTGLAGYNQKRRLHVCQCGVCQNCLTRARGAKYRAKKAAAKAVVGTLVEVVDLTED</sequence>
<organism evidence="1 2">
    <name type="scientific">Edaphochlamys debaryana</name>
    <dbReference type="NCBI Taxonomy" id="47281"/>
    <lineage>
        <taxon>Eukaryota</taxon>
        <taxon>Viridiplantae</taxon>
        <taxon>Chlorophyta</taxon>
        <taxon>core chlorophytes</taxon>
        <taxon>Chlorophyceae</taxon>
        <taxon>CS clade</taxon>
        <taxon>Chlamydomonadales</taxon>
        <taxon>Chlamydomonadales incertae sedis</taxon>
        <taxon>Edaphochlamys</taxon>
    </lineage>
</organism>
<evidence type="ECO:0000313" key="2">
    <source>
        <dbReference type="Proteomes" id="UP000612055"/>
    </source>
</evidence>
<dbReference type="EMBL" id="JAEHOE010000001">
    <property type="protein sequence ID" value="KAG2501550.1"/>
    <property type="molecule type" value="Genomic_DNA"/>
</dbReference>
<gene>
    <name evidence="1" type="ORF">HYH03_000057</name>
</gene>
<accession>A0A836C655</accession>
<evidence type="ECO:0000313" key="1">
    <source>
        <dbReference type="EMBL" id="KAG2501550.1"/>
    </source>
</evidence>
<comment type="caution">
    <text evidence="1">The sequence shown here is derived from an EMBL/GenBank/DDBJ whole genome shotgun (WGS) entry which is preliminary data.</text>
</comment>
<reference evidence="1" key="1">
    <citation type="journal article" date="2020" name="bioRxiv">
        <title>Comparative genomics of Chlamydomonas.</title>
        <authorList>
            <person name="Craig R.J."/>
            <person name="Hasan A.R."/>
            <person name="Ness R.W."/>
            <person name="Keightley P.D."/>
        </authorList>
    </citation>
    <scope>NUCLEOTIDE SEQUENCE</scope>
    <source>
        <strain evidence="1">CCAP 11/70</strain>
    </source>
</reference>